<comment type="caution">
    <text evidence="4">The sequence shown here is derived from an EMBL/GenBank/DDBJ whole genome shotgun (WGS) entry which is preliminary data.</text>
</comment>
<feature type="compositionally biased region" description="Polar residues" evidence="2">
    <location>
        <begin position="572"/>
        <end position="584"/>
    </location>
</feature>
<dbReference type="AlphaFoldDB" id="A0AAV5IEK5"/>
<accession>A0AAV5IEK5</accession>
<keyword evidence="1" id="KW-0175">Coiled coil</keyword>
<protein>
    <recommendedName>
        <fullName evidence="3">Aminotransferase-like plant mobile domain-containing protein</fullName>
    </recommendedName>
</protein>
<name>A0AAV5IEK5_9ROSI</name>
<dbReference type="GO" id="GO:0010073">
    <property type="term" value="P:meristem maintenance"/>
    <property type="evidence" value="ECO:0007669"/>
    <property type="project" value="InterPro"/>
</dbReference>
<evidence type="ECO:0000313" key="5">
    <source>
        <dbReference type="Proteomes" id="UP001054252"/>
    </source>
</evidence>
<dbReference type="InterPro" id="IPR019557">
    <property type="entry name" value="AminoTfrase-like_pln_mobile"/>
</dbReference>
<feature type="compositionally biased region" description="Polar residues" evidence="2">
    <location>
        <begin position="539"/>
        <end position="556"/>
    </location>
</feature>
<feature type="region of interest" description="Disordered" evidence="2">
    <location>
        <begin position="539"/>
        <end position="584"/>
    </location>
</feature>
<evidence type="ECO:0000256" key="1">
    <source>
        <dbReference type="SAM" id="Coils"/>
    </source>
</evidence>
<dbReference type="Pfam" id="PF10536">
    <property type="entry name" value="PMD"/>
    <property type="match status" value="1"/>
</dbReference>
<evidence type="ECO:0000259" key="3">
    <source>
        <dbReference type="Pfam" id="PF10536"/>
    </source>
</evidence>
<evidence type="ECO:0000256" key="2">
    <source>
        <dbReference type="SAM" id="MobiDB-lite"/>
    </source>
</evidence>
<dbReference type="InterPro" id="IPR044824">
    <property type="entry name" value="MAIN-like"/>
</dbReference>
<feature type="domain" description="Aminotransferase-like plant mobile" evidence="3">
    <location>
        <begin position="172"/>
        <end position="367"/>
    </location>
</feature>
<feature type="coiled-coil region" evidence="1">
    <location>
        <begin position="764"/>
        <end position="796"/>
    </location>
</feature>
<dbReference type="PANTHER" id="PTHR46033:SF16">
    <property type="entry name" value="AMINOTRANSFERASE-LIKE PLANT MOBILE DOMAIN-CONTAINING PROTEIN"/>
    <property type="match status" value="1"/>
</dbReference>
<gene>
    <name evidence="4" type="ORF">SLEP1_g9535</name>
</gene>
<reference evidence="4 5" key="1">
    <citation type="journal article" date="2021" name="Commun. Biol.">
        <title>The genome of Shorea leprosula (Dipterocarpaceae) highlights the ecological relevance of drought in aseasonal tropical rainforests.</title>
        <authorList>
            <person name="Ng K.K.S."/>
            <person name="Kobayashi M.J."/>
            <person name="Fawcett J.A."/>
            <person name="Hatakeyama M."/>
            <person name="Paape T."/>
            <person name="Ng C.H."/>
            <person name="Ang C.C."/>
            <person name="Tnah L.H."/>
            <person name="Lee C.T."/>
            <person name="Nishiyama T."/>
            <person name="Sese J."/>
            <person name="O'Brien M.J."/>
            <person name="Copetti D."/>
            <person name="Mohd Noor M.I."/>
            <person name="Ong R.C."/>
            <person name="Putra M."/>
            <person name="Sireger I.Z."/>
            <person name="Indrioko S."/>
            <person name="Kosugi Y."/>
            <person name="Izuno A."/>
            <person name="Isagi Y."/>
            <person name="Lee S.L."/>
            <person name="Shimizu K.K."/>
        </authorList>
    </citation>
    <scope>NUCLEOTIDE SEQUENCE [LARGE SCALE GENOMIC DNA]</scope>
    <source>
        <strain evidence="4">214</strain>
    </source>
</reference>
<evidence type="ECO:0000313" key="4">
    <source>
        <dbReference type="EMBL" id="GKU96287.1"/>
    </source>
</evidence>
<dbReference type="EMBL" id="BPVZ01000010">
    <property type="protein sequence ID" value="GKU96287.1"/>
    <property type="molecule type" value="Genomic_DNA"/>
</dbReference>
<proteinExistence type="predicted"/>
<sequence length="810" mass="90622">MISTVTVLKGDWIVDSSNPEEAGQFLHFPSTHIQSSSSSEAKELQLMVLESTSGPYAIEGLSHLPALEMPKLCEYVTSEGKASSTASHAGSLPSLVLPSNHVTKHATPKAVVTQSIGRGASKWCQSIDHLGKIPFLSGFWDWSNYTAKMVSRYKMGALADAVSLANNDYCCLSSMLRALIEVWSPSTNTFLTSAGEVGISLLEMRDISGLSIRGAYYEENSERVTYADWLDFWYNRNPPYADPFKSKRYLDMSELKYDGNGNVILVPKLDRPLKWTFGHERKLRGVPEQWDRLGMLDVTLEVNDREKLLVAAYLCVWLGRFVFPDGEEFVRVGTFKAAAQMAIGVTYSLVPPILACIYRGLGQLTKVPKGSWPDMKLLYLCAFTSPPWTSSDDGQRRADTLDFMVSIRAGYVVLCQEGRFTKKSYNSHRFARQHGFQQRLPGRHVKWPHGGEVSDLYRFWLSLTRVHSNTFLHIPSVEGGVASRVDLAYVKWWNEEVFPSISTVSIQFLKASEARNFIPFLMKSVVIRPQGKGKQLQALLSPSQKQNNARDPSSSLKKQKCNRSPQREPDSLQHSLSTPVARQTSRQALYEELRGLPGDEEMIGALDDFLETDTLEILGSLLSQIDGGVLSLNVGEQVIAEDGEVDCHDKQPSVKETVGLNPPAMTSSNPLKLKPTFSCITKPLEPISSQALWWAERSSAISEALQLYFRMDVEPLLKTMDTYLSKVNLYLAKRDEVSTSLDVEEKDKSLAALQKGISSNQIVHDSLSKEINELTKKKGSLEIAEVERMRQDLEIEFEAIAKGTWFENNM</sequence>
<dbReference type="Proteomes" id="UP001054252">
    <property type="component" value="Unassembled WGS sequence"/>
</dbReference>
<organism evidence="4 5">
    <name type="scientific">Rubroshorea leprosula</name>
    <dbReference type="NCBI Taxonomy" id="152421"/>
    <lineage>
        <taxon>Eukaryota</taxon>
        <taxon>Viridiplantae</taxon>
        <taxon>Streptophyta</taxon>
        <taxon>Embryophyta</taxon>
        <taxon>Tracheophyta</taxon>
        <taxon>Spermatophyta</taxon>
        <taxon>Magnoliopsida</taxon>
        <taxon>eudicotyledons</taxon>
        <taxon>Gunneridae</taxon>
        <taxon>Pentapetalae</taxon>
        <taxon>rosids</taxon>
        <taxon>malvids</taxon>
        <taxon>Malvales</taxon>
        <taxon>Dipterocarpaceae</taxon>
        <taxon>Rubroshorea</taxon>
    </lineage>
</organism>
<dbReference type="PANTHER" id="PTHR46033">
    <property type="entry name" value="PROTEIN MAIN-LIKE 2"/>
    <property type="match status" value="1"/>
</dbReference>
<keyword evidence="5" id="KW-1185">Reference proteome</keyword>